<dbReference type="HOGENOM" id="CLU_074390_2_1_6"/>
<dbReference type="STRING" id="555778.Hneap_0891"/>
<keyword evidence="2" id="KW-1185">Reference proteome</keyword>
<gene>
    <name evidence="1" type="ordered locus">Hneap_0891</name>
</gene>
<dbReference type="SUPFAM" id="SSF64076">
    <property type="entry name" value="MTH938-like"/>
    <property type="match status" value="1"/>
</dbReference>
<reference evidence="1 2" key="1">
    <citation type="submission" date="2009-10" db="EMBL/GenBank/DDBJ databases">
        <title>Complete sequence of Halothiobacillus neapolitanus c2.</title>
        <authorList>
            <consortium name="US DOE Joint Genome Institute"/>
            <person name="Lucas S."/>
            <person name="Copeland A."/>
            <person name="Lapidus A."/>
            <person name="Glavina del Rio T."/>
            <person name="Tice H."/>
            <person name="Bruce D."/>
            <person name="Goodwin L."/>
            <person name="Pitluck S."/>
            <person name="Davenport K."/>
            <person name="Brettin T."/>
            <person name="Detter J.C."/>
            <person name="Han C."/>
            <person name="Tapia R."/>
            <person name="Larimer F."/>
            <person name="Land M."/>
            <person name="Hauser L."/>
            <person name="Kyrpides N."/>
            <person name="Mikhailova N."/>
            <person name="Kerfeld C."/>
            <person name="Cannon G."/>
            <person name="Heinhort S."/>
        </authorList>
    </citation>
    <scope>NUCLEOTIDE SEQUENCE [LARGE SCALE GENOMIC DNA]</scope>
    <source>
        <strain evidence="2">ATCC 23641 / c2</strain>
    </source>
</reference>
<dbReference type="AlphaFoldDB" id="D0KZ61"/>
<dbReference type="RefSeq" id="WP_012823770.1">
    <property type="nucleotide sequence ID" value="NC_013422.1"/>
</dbReference>
<dbReference type="Gene3D" id="3.40.1230.10">
    <property type="entry name" value="MTH938-like"/>
    <property type="match status" value="1"/>
</dbReference>
<dbReference type="Pfam" id="PF04430">
    <property type="entry name" value="DUF498"/>
    <property type="match status" value="1"/>
</dbReference>
<dbReference type="PANTHER" id="PTHR21192">
    <property type="entry name" value="NUCLEAR PROTEIN E3-3"/>
    <property type="match status" value="1"/>
</dbReference>
<evidence type="ECO:0000313" key="2">
    <source>
        <dbReference type="Proteomes" id="UP000009102"/>
    </source>
</evidence>
<name>D0KZ61_HALNC</name>
<accession>D0KZ61</accession>
<sequence>MRLSLDDSGQRFVIRGFTETSVRVNHDEYFQSFLLTPERVVPDLLFKTASELAPSSLDALIIDDPEVLIVGTGPRTLRASAAVQAAFFRAGIGIEFMDTGAACRTFTVLASELRRVSLLVLFQENESESGPENTSDNAHV</sequence>
<dbReference type="InterPro" id="IPR036748">
    <property type="entry name" value="MTH938-like_sf"/>
</dbReference>
<dbReference type="InterPro" id="IPR007523">
    <property type="entry name" value="NDUFAF3/AAMDC"/>
</dbReference>
<organism evidence="1 2">
    <name type="scientific">Halothiobacillus neapolitanus (strain ATCC 23641 / DSM 15147 / CIP 104769 / NCIMB 8539 / c2)</name>
    <name type="common">Thiobacillus neapolitanus</name>
    <dbReference type="NCBI Taxonomy" id="555778"/>
    <lineage>
        <taxon>Bacteria</taxon>
        <taxon>Pseudomonadati</taxon>
        <taxon>Pseudomonadota</taxon>
        <taxon>Gammaproteobacteria</taxon>
        <taxon>Chromatiales</taxon>
        <taxon>Halothiobacillaceae</taxon>
        <taxon>Halothiobacillus</taxon>
    </lineage>
</organism>
<dbReference type="eggNOG" id="COG3737">
    <property type="taxonomic scope" value="Bacteria"/>
</dbReference>
<dbReference type="Proteomes" id="UP000009102">
    <property type="component" value="Chromosome"/>
</dbReference>
<protein>
    <submittedName>
        <fullName evidence="1">Uncharacterized protein</fullName>
    </submittedName>
</protein>
<dbReference type="KEGG" id="hna:Hneap_0891"/>
<dbReference type="EMBL" id="CP001801">
    <property type="protein sequence ID" value="ACX95734.1"/>
    <property type="molecule type" value="Genomic_DNA"/>
</dbReference>
<evidence type="ECO:0000313" key="1">
    <source>
        <dbReference type="EMBL" id="ACX95734.1"/>
    </source>
</evidence>
<proteinExistence type="predicted"/>
<dbReference type="OrthoDB" id="9800373at2"/>
<dbReference type="PANTHER" id="PTHR21192:SF2">
    <property type="entry name" value="NADH DEHYDROGENASE [UBIQUINONE] 1 ALPHA SUBCOMPLEX ASSEMBLY FACTOR 3"/>
    <property type="match status" value="1"/>
</dbReference>